<feature type="transmembrane region" description="Helical" evidence="13">
    <location>
        <begin position="347"/>
        <end position="367"/>
    </location>
</feature>
<protein>
    <recommendedName>
        <fullName evidence="3 13">Membrane protein insertase YidC</fullName>
    </recommendedName>
    <alternativeName>
        <fullName evidence="12 13">Foldase YidC</fullName>
    </alternativeName>
    <alternativeName>
        <fullName evidence="11 13">Membrane integrase YidC</fullName>
    </alternativeName>
    <alternativeName>
        <fullName evidence="13">Membrane protein YidC</fullName>
    </alternativeName>
</protein>
<evidence type="ECO:0000256" key="10">
    <source>
        <dbReference type="ARBA" id="ARBA00023186"/>
    </source>
</evidence>
<evidence type="ECO:0000256" key="8">
    <source>
        <dbReference type="ARBA" id="ARBA00022989"/>
    </source>
</evidence>
<feature type="domain" description="Membrane insertase YidC/Oxa/ALB C-terminal" evidence="14">
    <location>
        <begin position="347"/>
        <end position="540"/>
    </location>
</feature>
<evidence type="ECO:0000256" key="13">
    <source>
        <dbReference type="HAMAP-Rule" id="MF_01810"/>
    </source>
</evidence>
<dbReference type="NCBIfam" id="TIGR03593">
    <property type="entry name" value="yidC_nterm"/>
    <property type="match status" value="1"/>
</dbReference>
<comment type="similarity">
    <text evidence="2 13">Belongs to the OXA1/ALB3/YidC family. Type 1 subfamily.</text>
</comment>
<keyword evidence="17" id="KW-1185">Reference proteome</keyword>
<dbReference type="AlphaFoldDB" id="A0A0B7IX70"/>
<sequence length="557" mass="62342">MDVKRLILFVVLSFSILFFWNAWQEKHRPIEPVVATQDDIPTKTTIAAVDKEKETQFRLQTDKRISVQTDLFKAEIDTMGADIRQLELTQHRADNSDANNFVLLSDQIAPSVYVIQSGIAIDGLATHKEVFTSATNTYQMAADQNELKVSLEWLSPAGVKLTKTYTFVRGSYEVKVDQVIINGSGFALEPLAYYQIIHDSESNQGTKMMPTFTGGAYFTDADKFKKVNFGDMSKEPLSKLAKDGWVGLVQHYFVSAWIPQAKESQEFYTKDLGNKIFAIGTKMSLSSVAPGASKDLNAKLYMGPQTHDDLVKAAPGLEYTVDYGWLSFIASPLFMILSIIQDVVGNWGYSIILLTVLIKLAFYPLSASGYRNMAQMRELAPRLQSLKEKFGDDRQKMQQGMMELYKKEKINPMGGCLPILVQIPVFISLYWMLLASVEMRNAPFVLWITDLSAPDSLFGHIPEFLPLIGGMPIGLLPILMGISMIIQTKLNPKPADPMQAKVMAIMPIVFSVFFFFFPAGLVLYWLVNNVLSIAQQARINHLIHAATLAKKKGNAVR</sequence>
<dbReference type="GO" id="GO:0032977">
    <property type="term" value="F:membrane insertase activity"/>
    <property type="evidence" value="ECO:0007669"/>
    <property type="project" value="InterPro"/>
</dbReference>
<evidence type="ECO:0000256" key="12">
    <source>
        <dbReference type="ARBA" id="ARBA00033342"/>
    </source>
</evidence>
<dbReference type="InterPro" id="IPR038221">
    <property type="entry name" value="YidC_periplasmic_sf"/>
</dbReference>
<evidence type="ECO:0000256" key="9">
    <source>
        <dbReference type="ARBA" id="ARBA00023136"/>
    </source>
</evidence>
<dbReference type="InterPro" id="IPR019998">
    <property type="entry name" value="Membr_insert_YidC"/>
</dbReference>
<reference evidence="17" key="1">
    <citation type="submission" date="2014-12" db="EMBL/GenBank/DDBJ databases">
        <authorList>
            <person name="Salcher M.M."/>
        </authorList>
    </citation>
    <scope>NUCLEOTIDE SEQUENCE [LARGE SCALE GENOMIC DNA]</scope>
    <source>
        <strain evidence="17">MMS-10A-171</strain>
    </source>
</reference>
<comment type="subunit">
    <text evidence="13">Interacts with the Sec translocase complex via SecD. Specifically interacts with transmembrane segments of nascent integral membrane proteins during membrane integration.</text>
</comment>
<dbReference type="InterPro" id="IPR028053">
    <property type="entry name" value="Membr_insert_YidC_N"/>
</dbReference>
<evidence type="ECO:0000256" key="3">
    <source>
        <dbReference type="ARBA" id="ARBA00015325"/>
    </source>
</evidence>
<dbReference type="PRINTS" id="PR01900">
    <property type="entry name" value="YIDCPROTEIN"/>
</dbReference>
<dbReference type="RefSeq" id="WP_045751843.1">
    <property type="nucleotide sequence ID" value="NZ_LN794158.1"/>
</dbReference>
<dbReference type="GO" id="GO:0015031">
    <property type="term" value="P:protein transport"/>
    <property type="evidence" value="ECO:0007669"/>
    <property type="project" value="UniProtKB-KW"/>
</dbReference>
<evidence type="ECO:0000256" key="11">
    <source>
        <dbReference type="ARBA" id="ARBA00033245"/>
    </source>
</evidence>
<feature type="domain" description="Membrane insertase YidC N-terminal" evidence="15">
    <location>
        <begin position="64"/>
        <end position="335"/>
    </location>
</feature>
<comment type="function">
    <text evidence="13">Required for the insertion and/or proper folding and/or complex formation of integral membrane proteins into the membrane. Involved in integration of membrane proteins that insert both dependently and independently of the Sec translocase complex, as well as at least some lipoproteins. Aids folding of multispanning membrane proteins.</text>
</comment>
<dbReference type="Pfam" id="PF14849">
    <property type="entry name" value="YidC_periplas"/>
    <property type="match status" value="1"/>
</dbReference>
<dbReference type="EMBL" id="LN794158">
    <property type="protein sequence ID" value="CEN56816.1"/>
    <property type="molecule type" value="Genomic_DNA"/>
</dbReference>
<dbReference type="Proteomes" id="UP000056322">
    <property type="component" value="Chromosome 1"/>
</dbReference>
<keyword evidence="4 13" id="KW-0813">Transport</keyword>
<dbReference type="NCBIfam" id="NF002353">
    <property type="entry name" value="PRK01318.1-4"/>
    <property type="match status" value="1"/>
</dbReference>
<dbReference type="InterPro" id="IPR047196">
    <property type="entry name" value="YidC_ALB_C"/>
</dbReference>
<dbReference type="GO" id="GO:0051205">
    <property type="term" value="P:protein insertion into membrane"/>
    <property type="evidence" value="ECO:0007669"/>
    <property type="project" value="TreeGrafter"/>
</dbReference>
<accession>A0A0B7IX70</accession>
<evidence type="ECO:0000256" key="7">
    <source>
        <dbReference type="ARBA" id="ARBA00022927"/>
    </source>
</evidence>
<dbReference type="PANTHER" id="PTHR12428:SF65">
    <property type="entry name" value="CYTOCHROME C OXIDASE ASSEMBLY PROTEIN COX18, MITOCHONDRIAL"/>
    <property type="match status" value="1"/>
</dbReference>
<evidence type="ECO:0000313" key="17">
    <source>
        <dbReference type="Proteomes" id="UP000056322"/>
    </source>
</evidence>
<dbReference type="HOGENOM" id="CLU_016535_3_0_4"/>
<organism evidence="16 17">
    <name type="scientific">Candidatus Methylopumilus turicensis</name>
    <dbReference type="NCBI Taxonomy" id="1581680"/>
    <lineage>
        <taxon>Bacteria</taxon>
        <taxon>Pseudomonadati</taxon>
        <taxon>Pseudomonadota</taxon>
        <taxon>Betaproteobacteria</taxon>
        <taxon>Nitrosomonadales</taxon>
        <taxon>Methylophilaceae</taxon>
        <taxon>Candidatus Methylopumilus</taxon>
    </lineage>
</organism>
<dbReference type="GO" id="GO:0005886">
    <property type="term" value="C:plasma membrane"/>
    <property type="evidence" value="ECO:0007669"/>
    <property type="project" value="UniProtKB-SubCell"/>
</dbReference>
<feature type="transmembrane region" description="Helical" evidence="13">
    <location>
        <begin position="507"/>
        <end position="527"/>
    </location>
</feature>
<evidence type="ECO:0000256" key="2">
    <source>
        <dbReference type="ARBA" id="ARBA00010527"/>
    </source>
</evidence>
<feature type="transmembrane region" description="Helical" evidence="13">
    <location>
        <begin position="6"/>
        <end position="23"/>
    </location>
</feature>
<name>A0A0B7IX70_9PROT</name>
<evidence type="ECO:0000256" key="6">
    <source>
        <dbReference type="ARBA" id="ARBA00022692"/>
    </source>
</evidence>
<dbReference type="CDD" id="cd19961">
    <property type="entry name" value="EcYidC-like_peri"/>
    <property type="match status" value="1"/>
</dbReference>
<keyword evidence="9 13" id="KW-0472">Membrane</keyword>
<dbReference type="CDD" id="cd20070">
    <property type="entry name" value="5TM_YidC_Alb3"/>
    <property type="match status" value="1"/>
</dbReference>
<dbReference type="Pfam" id="PF02096">
    <property type="entry name" value="60KD_IMP"/>
    <property type="match status" value="1"/>
</dbReference>
<feature type="transmembrane region" description="Helical" evidence="13">
    <location>
        <begin position="410"/>
        <end position="433"/>
    </location>
</feature>
<evidence type="ECO:0000256" key="1">
    <source>
        <dbReference type="ARBA" id="ARBA00004429"/>
    </source>
</evidence>
<keyword evidence="6 13" id="KW-0812">Transmembrane</keyword>
<dbReference type="NCBIfam" id="NF002352">
    <property type="entry name" value="PRK01318.1-3"/>
    <property type="match status" value="1"/>
</dbReference>
<dbReference type="PANTHER" id="PTHR12428">
    <property type="entry name" value="OXA1"/>
    <property type="match status" value="1"/>
</dbReference>
<keyword evidence="8 13" id="KW-1133">Transmembrane helix</keyword>
<keyword evidence="10 13" id="KW-0143">Chaperone</keyword>
<gene>
    <name evidence="13 16" type="primary">yidC</name>
    <name evidence="16" type="ORF">BN1209_1780</name>
</gene>
<proteinExistence type="inferred from homology"/>
<dbReference type="STRING" id="1581680.BN1209_1780"/>
<dbReference type="OrthoDB" id="9780552at2"/>
<keyword evidence="5 13" id="KW-1003">Cell membrane</keyword>
<evidence type="ECO:0000259" key="14">
    <source>
        <dbReference type="Pfam" id="PF02096"/>
    </source>
</evidence>
<dbReference type="HAMAP" id="MF_01810">
    <property type="entry name" value="YidC_type1"/>
    <property type="match status" value="1"/>
</dbReference>
<dbReference type="InterPro" id="IPR028055">
    <property type="entry name" value="YidC/Oxa/ALB_C"/>
</dbReference>
<comment type="subcellular location">
    <subcellularLocation>
        <location evidence="1">Cell inner membrane</location>
        <topology evidence="1">Multi-pass membrane protein</topology>
    </subcellularLocation>
    <subcellularLocation>
        <location evidence="13">Cell membrane</location>
        <topology evidence="13">Multi-pass membrane protein</topology>
    </subcellularLocation>
</comment>
<evidence type="ECO:0000259" key="15">
    <source>
        <dbReference type="Pfam" id="PF14849"/>
    </source>
</evidence>
<feature type="transmembrane region" description="Helical" evidence="13">
    <location>
        <begin position="464"/>
        <end position="486"/>
    </location>
</feature>
<keyword evidence="7 13" id="KW-0653">Protein transport</keyword>
<evidence type="ECO:0000256" key="5">
    <source>
        <dbReference type="ARBA" id="ARBA00022475"/>
    </source>
</evidence>
<dbReference type="PRINTS" id="PR00701">
    <property type="entry name" value="60KDINNERMP"/>
</dbReference>
<dbReference type="NCBIfam" id="TIGR03592">
    <property type="entry name" value="yidC_oxa1_cterm"/>
    <property type="match status" value="1"/>
</dbReference>
<evidence type="ECO:0000256" key="4">
    <source>
        <dbReference type="ARBA" id="ARBA00022448"/>
    </source>
</evidence>
<dbReference type="Gene3D" id="2.70.98.90">
    <property type="match status" value="1"/>
</dbReference>
<dbReference type="KEGG" id="mbac:BN1209_1780"/>
<dbReference type="InterPro" id="IPR001708">
    <property type="entry name" value="YidC/ALB3/OXA1/COX18"/>
</dbReference>
<evidence type="ECO:0000313" key="16">
    <source>
        <dbReference type="EMBL" id="CEN56816.1"/>
    </source>
</evidence>